<dbReference type="GeneID" id="42364819"/>
<dbReference type="AlphaFoldDB" id="A0A5Q0UFI1"/>
<evidence type="ECO:0000313" key="3">
    <source>
        <dbReference type="Proteomes" id="UP000377803"/>
    </source>
</evidence>
<proteinExistence type="predicted"/>
<dbReference type="PROSITE" id="PS51318">
    <property type="entry name" value="TAT"/>
    <property type="match status" value="1"/>
</dbReference>
<protein>
    <recommendedName>
        <fullName evidence="4">Twin-arginine translocation signal domain-containing protein</fullName>
    </recommendedName>
</protein>
<dbReference type="RefSeq" id="WP_153550075.1">
    <property type="nucleotide sequence ID" value="NZ_CP040089.1"/>
</dbReference>
<accession>A0A5Q0UFI1</accession>
<feature type="compositionally biased region" description="Polar residues" evidence="1">
    <location>
        <begin position="366"/>
        <end position="390"/>
    </location>
</feature>
<name>A0A5Q0UFI1_9ARCH</name>
<organism evidence="2 3">
    <name type="scientific">Candidatus Nanohalobium constans</name>
    <dbReference type="NCBI Taxonomy" id="2565781"/>
    <lineage>
        <taxon>Archaea</taxon>
        <taxon>Candidatus Nanohalarchaeota</taxon>
        <taxon>Candidatus Nanohalobia</taxon>
        <taxon>Candidatus Nanohalobiales</taxon>
        <taxon>Candidatus Nanohalobiaceae</taxon>
        <taxon>Candidatus Nanohalobium</taxon>
    </lineage>
</organism>
<dbReference type="Proteomes" id="UP000377803">
    <property type="component" value="Chromosome"/>
</dbReference>
<reference evidence="3" key="1">
    <citation type="submission" date="2019-05" db="EMBL/GenBank/DDBJ databases">
        <title>Candidatus Nanohalobium constans, a novel model system to study the DPANN nano-sized archaea: genomic and physiological characterization of a nanoarchaeon co-cultured with its chitinotrophic host.</title>
        <authorList>
            <person name="La Cono V."/>
            <person name="Arcadi E."/>
            <person name="Crisafi F."/>
            <person name="Denaro R."/>
            <person name="La Spada G."/>
            <person name="Messina E."/>
            <person name="Smedile F."/>
            <person name="Toshchakov S.V."/>
            <person name="Shevchenko M.A."/>
            <person name="Golyshin P.N."/>
            <person name="Golyshina O.V."/>
            <person name="Ferrer M."/>
            <person name="Rohde M."/>
            <person name="Mushegian A."/>
            <person name="Sorokin D.Y."/>
            <person name="Giuliano L."/>
            <person name="Yakimov M.M."/>
        </authorList>
    </citation>
    <scope>NUCLEOTIDE SEQUENCE [LARGE SCALE GENOMIC DNA]</scope>
    <source>
        <strain evidence="3">LC1Nh</strain>
    </source>
</reference>
<evidence type="ECO:0008006" key="4">
    <source>
        <dbReference type="Google" id="ProtNLM"/>
    </source>
</evidence>
<evidence type="ECO:0000256" key="1">
    <source>
        <dbReference type="SAM" id="MobiDB-lite"/>
    </source>
</evidence>
<feature type="region of interest" description="Disordered" evidence="1">
    <location>
        <begin position="19"/>
        <end position="49"/>
    </location>
</feature>
<dbReference type="EMBL" id="CP040089">
    <property type="protein sequence ID" value="QGA80336.1"/>
    <property type="molecule type" value="Genomic_DNA"/>
</dbReference>
<gene>
    <name evidence="2" type="ORF">LC1Nh_0435</name>
</gene>
<dbReference type="OrthoDB" id="387739at2157"/>
<keyword evidence="3" id="KW-1185">Reference proteome</keyword>
<sequence length="390" mass="43310">MKKDSNTDQKIEEIIEQKVEQRVQEELEKRGIEKAESDEQEESNKKEVTRRSFLKKLGAGAIGISALSLSPASALNIRSNDFSVYAGNDSTKELQVNSGGPVEVKNSDLDLTGGNLDNTTFIDFGDRDDDGYYWRQGVLSDDEWFLQWRNDNGDNKIPLRIPMSSNYIRIDENIRLQTGQSLEDDSGNSRLEFNSSTATQVRDGAGNLAAQYKDSNHIKFFPRSGQPFIINDQNGEFNAVKYTTDSTKGTLELTKANLDMRNNNIKNVEKTTFNNSGNDFWRINDGSGGSNTSPHTARFDDRDMRFYSGTGIGTVWRLNQDGSVEYPEGPVTINGDQVATRKWTKNNADVPNADYADSAGDADTVDGSNVFVQSSQPSNPSNGDIWVDTS</sequence>
<feature type="region of interest" description="Disordered" evidence="1">
    <location>
        <begin position="348"/>
        <end position="390"/>
    </location>
</feature>
<dbReference type="NCBIfam" id="TIGR01409">
    <property type="entry name" value="TAT_signal_seq"/>
    <property type="match status" value="1"/>
</dbReference>
<dbReference type="KEGG" id="ncon:LC1Nh_0435"/>
<dbReference type="InterPro" id="IPR006311">
    <property type="entry name" value="TAT_signal"/>
</dbReference>
<dbReference type="InterPro" id="IPR019546">
    <property type="entry name" value="TAT_signal_bac_arc"/>
</dbReference>
<evidence type="ECO:0000313" key="2">
    <source>
        <dbReference type="EMBL" id="QGA80336.1"/>
    </source>
</evidence>